<dbReference type="Pfam" id="PF04679">
    <property type="entry name" value="DNA_ligase_A_C"/>
    <property type="match status" value="1"/>
</dbReference>
<keyword evidence="3 25" id="KW-0436">Ligase</keyword>
<dbReference type="SUPFAM" id="SSF50249">
    <property type="entry name" value="Nucleic acid-binding proteins"/>
    <property type="match status" value="1"/>
</dbReference>
<dbReference type="PROSITE" id="PS50160">
    <property type="entry name" value="DNA_LIGASE_A3"/>
    <property type="match status" value="1"/>
</dbReference>
<feature type="region of interest" description="Disordered" evidence="23">
    <location>
        <begin position="470"/>
        <end position="529"/>
    </location>
</feature>
<evidence type="ECO:0000256" key="19">
    <source>
        <dbReference type="ARBA" id="ARBA00029943"/>
    </source>
</evidence>
<protein>
    <recommendedName>
        <fullName evidence="2">DNA ligase (ATP)</fullName>
        <ecNumber evidence="2">6.5.1.1</ecNumber>
    </recommendedName>
    <alternativeName>
        <fullName evidence="19">NHEJ DNA polymerase</fullName>
    </alternativeName>
</protein>
<dbReference type="PANTHER" id="PTHR42705:SF2">
    <property type="entry name" value="BIFUNCTIONAL NON-HOMOLOGOUS END JOINING PROTEIN LIGD"/>
    <property type="match status" value="1"/>
</dbReference>
<evidence type="ECO:0000256" key="2">
    <source>
        <dbReference type="ARBA" id="ARBA00012727"/>
    </source>
</evidence>
<feature type="compositionally biased region" description="Basic and acidic residues" evidence="23">
    <location>
        <begin position="475"/>
        <end position="484"/>
    </location>
</feature>
<dbReference type="InterPro" id="IPR052171">
    <property type="entry name" value="NHEJ_LigD"/>
</dbReference>
<dbReference type="InterPro" id="IPR014145">
    <property type="entry name" value="LigD_pol_dom"/>
</dbReference>
<evidence type="ECO:0000256" key="6">
    <source>
        <dbReference type="ARBA" id="ARBA00022722"/>
    </source>
</evidence>
<evidence type="ECO:0000256" key="15">
    <source>
        <dbReference type="ARBA" id="ARBA00023172"/>
    </source>
</evidence>
<dbReference type="NCBIfam" id="NF007210">
    <property type="entry name" value="PRK09632.1"/>
    <property type="match status" value="1"/>
</dbReference>
<keyword evidence="18" id="KW-0511">Multifunctional enzyme</keyword>
<feature type="compositionally biased region" description="Basic and acidic residues" evidence="23">
    <location>
        <begin position="823"/>
        <end position="834"/>
    </location>
</feature>
<dbReference type="GO" id="GO:0003910">
    <property type="term" value="F:DNA ligase (ATP) activity"/>
    <property type="evidence" value="ECO:0007669"/>
    <property type="project" value="UniProtKB-EC"/>
</dbReference>
<evidence type="ECO:0000313" key="25">
    <source>
        <dbReference type="EMBL" id="MFD1718288.1"/>
    </source>
</evidence>
<dbReference type="Gene3D" id="3.30.1490.70">
    <property type="match status" value="1"/>
</dbReference>
<organism evidence="25 26">
    <name type="scientific">Georgenia deserti</name>
    <dbReference type="NCBI Taxonomy" id="2093781"/>
    <lineage>
        <taxon>Bacteria</taxon>
        <taxon>Bacillati</taxon>
        <taxon>Actinomycetota</taxon>
        <taxon>Actinomycetes</taxon>
        <taxon>Micrococcales</taxon>
        <taxon>Bogoriellaceae</taxon>
        <taxon>Georgenia</taxon>
    </lineage>
</organism>
<feature type="region of interest" description="Disordered" evidence="23">
    <location>
        <begin position="807"/>
        <end position="854"/>
    </location>
</feature>
<evidence type="ECO:0000259" key="24">
    <source>
        <dbReference type="PROSITE" id="PS50160"/>
    </source>
</evidence>
<dbReference type="InterPro" id="IPR014146">
    <property type="entry name" value="LigD_ligase_dom"/>
</dbReference>
<keyword evidence="13" id="KW-0239">DNA-directed DNA polymerase</keyword>
<evidence type="ECO:0000256" key="1">
    <source>
        <dbReference type="ARBA" id="ARBA00001936"/>
    </source>
</evidence>
<dbReference type="NCBIfam" id="TIGR02778">
    <property type="entry name" value="ligD_pol"/>
    <property type="match status" value="1"/>
</dbReference>
<keyword evidence="9" id="KW-0227">DNA damage</keyword>
<dbReference type="InterPro" id="IPR012309">
    <property type="entry name" value="DNA_ligase_ATP-dep_C"/>
</dbReference>
<dbReference type="Gene3D" id="3.30.470.30">
    <property type="entry name" value="DNA ligase/mRNA capping enzyme"/>
    <property type="match status" value="1"/>
</dbReference>
<evidence type="ECO:0000256" key="9">
    <source>
        <dbReference type="ARBA" id="ARBA00022763"/>
    </source>
</evidence>
<dbReference type="Pfam" id="PF21686">
    <property type="entry name" value="LigD_Prim-Pol"/>
    <property type="match status" value="1"/>
</dbReference>
<name>A0ABW4L626_9MICO</name>
<evidence type="ECO:0000256" key="23">
    <source>
        <dbReference type="SAM" id="MobiDB-lite"/>
    </source>
</evidence>
<dbReference type="CDD" id="cd07906">
    <property type="entry name" value="Adenylation_DNA_ligase_LigD_LigC"/>
    <property type="match status" value="1"/>
</dbReference>
<evidence type="ECO:0000256" key="16">
    <source>
        <dbReference type="ARBA" id="ARBA00023204"/>
    </source>
</evidence>
<evidence type="ECO:0000256" key="18">
    <source>
        <dbReference type="ARBA" id="ARBA00023268"/>
    </source>
</evidence>
<comment type="catalytic activity">
    <reaction evidence="20">
        <text>ATP + (deoxyribonucleotide)n-3'-hydroxyl + 5'-phospho-(deoxyribonucleotide)m = (deoxyribonucleotide)n+m + AMP + diphosphate.</text>
        <dbReference type="EC" id="6.5.1.1"/>
    </reaction>
</comment>
<keyword evidence="16" id="KW-0234">DNA repair</keyword>
<keyword evidence="15" id="KW-0233">DNA recombination</keyword>
<keyword evidence="11" id="KW-0269">Exonuclease</keyword>
<evidence type="ECO:0000256" key="5">
    <source>
        <dbReference type="ARBA" id="ARBA00022695"/>
    </source>
</evidence>
<evidence type="ECO:0000256" key="8">
    <source>
        <dbReference type="ARBA" id="ARBA00022741"/>
    </source>
</evidence>
<evidence type="ECO:0000256" key="20">
    <source>
        <dbReference type="ARBA" id="ARBA00034003"/>
    </source>
</evidence>
<dbReference type="NCBIfam" id="TIGR02779">
    <property type="entry name" value="NHEJ_ligase_lig"/>
    <property type="match status" value="1"/>
</dbReference>
<comment type="cofactor">
    <cofactor evidence="1">
        <name>Mn(2+)</name>
        <dbReference type="ChEBI" id="CHEBI:29035"/>
    </cofactor>
</comment>
<evidence type="ECO:0000256" key="17">
    <source>
        <dbReference type="ARBA" id="ARBA00023211"/>
    </source>
</evidence>
<evidence type="ECO:0000256" key="10">
    <source>
        <dbReference type="ARBA" id="ARBA00022801"/>
    </source>
</evidence>
<comment type="similarity">
    <text evidence="21">In the C-terminal section; belongs to the ATP-dependent DNA ligase family.</text>
</comment>
<dbReference type="RefSeq" id="WP_388006281.1">
    <property type="nucleotide sequence ID" value="NZ_JBHUEE010000005.1"/>
</dbReference>
<keyword evidence="26" id="KW-1185">Reference proteome</keyword>
<accession>A0ABW4L626</accession>
<keyword evidence="7" id="KW-0479">Metal-binding</keyword>
<gene>
    <name evidence="25" type="ORF">ACFSE6_10610</name>
</gene>
<dbReference type="EMBL" id="JBHUEE010000005">
    <property type="protein sequence ID" value="MFD1718288.1"/>
    <property type="molecule type" value="Genomic_DNA"/>
</dbReference>
<dbReference type="InterPro" id="IPR014144">
    <property type="entry name" value="LigD_PE_domain"/>
</dbReference>
<feature type="compositionally biased region" description="Basic and acidic residues" evidence="23">
    <location>
        <begin position="504"/>
        <end position="516"/>
    </location>
</feature>
<dbReference type="InterPro" id="IPR033649">
    <property type="entry name" value="MtLigD_Pol-like"/>
</dbReference>
<keyword evidence="17" id="KW-0464">Manganese</keyword>
<evidence type="ECO:0000256" key="22">
    <source>
        <dbReference type="ARBA" id="ARBA00049990"/>
    </source>
</evidence>
<dbReference type="Pfam" id="PF01068">
    <property type="entry name" value="DNA_ligase_A_M"/>
    <property type="match status" value="1"/>
</dbReference>
<keyword evidence="5" id="KW-0548">Nucleotidyltransferase</keyword>
<dbReference type="InterPro" id="IPR012310">
    <property type="entry name" value="DNA_ligase_ATP-dep_cent"/>
</dbReference>
<evidence type="ECO:0000256" key="7">
    <source>
        <dbReference type="ARBA" id="ARBA00022723"/>
    </source>
</evidence>
<dbReference type="Pfam" id="PF13298">
    <property type="entry name" value="LigD_N"/>
    <property type="match status" value="1"/>
</dbReference>
<evidence type="ECO:0000256" key="11">
    <source>
        <dbReference type="ARBA" id="ARBA00022839"/>
    </source>
</evidence>
<evidence type="ECO:0000256" key="12">
    <source>
        <dbReference type="ARBA" id="ARBA00022840"/>
    </source>
</evidence>
<dbReference type="CDD" id="cd07971">
    <property type="entry name" value="OBF_DNA_ligase_LigD"/>
    <property type="match status" value="1"/>
</dbReference>
<proteinExistence type="inferred from homology"/>
<sequence>MAAREKPETVQIDGRRLRVSNLGKVLYPETGTTKAEVLGYLAEIAPVMVPHTAGRPATRKRWPDGVGTEAQPGEFFFIKDVEAGAPTWVVRGDIEHSGGPKTYPVVDDAATLAWLGQVAALEVHVPQWRFGSDGRPRHPDRIVLDLDPGPGVGLPECAEVARLVRPLLQGMGLEPMPVTSGSKGLHLYAGLDGSHTSDDISAVAHELARALEADHPDLVVSDMKKTLRQGKVLLDWSQNNSSKTTIAPYSLRGRSRPTVAAPRTWEELDDPELRHLEFHEVLELVERRGDPMAGIYGRDALSRYSSMRDPERTPEPVPDPLERGGRASVSNAFVIQEHHATRLHWDLRLAHGGVLVSWAIPKNIPTDGTNHLAVHTEDHPMEYLTFSGTIPAGEYGGGEMSIWDTGTYEVEKWREGREVIVTLTGQDDGGLAGPDGPGQVAKIALIQTGGRDGGEERNWLCHLMEGSRVGRTVAPRRDTAEHGGRGRAGSADGSRGVQRAPAGDGRKAAGSRDGDQRAPMTAITGDRRDLSPDLDWSLEMKWDGVRAIVLIEGEHVRLISRNGNDTTHLYPELGEIHRCLAGAESAVLDGEIVALDDSGRPDFGHLQQRFNLTHASEIARARRAAPVHLMLFDVLEVDGASTVGETYDRRREILREHLDLKADTRVAIPEAFDGDLDAAMEASRQWGLEGVVAKRRDSRYAVGRRSRAWVKIKHTLTHEAVVIGFRPGQGNREGAVGSLLLAVPDQDGTLHYAGRVGTGFTHDEAVRWRREMEGRSRKQAPVEDVPRPDARDARWVLPDQVAEVELGAWTRDGRMRHPRWKGWRPDKAPTDVEPRPPASGDGSDFSRVRTTKKA</sequence>
<evidence type="ECO:0000256" key="13">
    <source>
        <dbReference type="ARBA" id="ARBA00022932"/>
    </source>
</evidence>
<dbReference type="PANTHER" id="PTHR42705">
    <property type="entry name" value="BIFUNCTIONAL NON-HOMOLOGOUS END JOINING PROTEIN LIGD"/>
    <property type="match status" value="1"/>
</dbReference>
<feature type="compositionally biased region" description="Basic and acidic residues" evidence="23">
    <location>
        <begin position="306"/>
        <end position="325"/>
    </location>
</feature>
<keyword evidence="12" id="KW-0067">ATP-binding</keyword>
<evidence type="ECO:0000256" key="4">
    <source>
        <dbReference type="ARBA" id="ARBA00022679"/>
    </source>
</evidence>
<evidence type="ECO:0000256" key="21">
    <source>
        <dbReference type="ARBA" id="ARBA00049981"/>
    </source>
</evidence>
<dbReference type="CDD" id="cd04863">
    <property type="entry name" value="MtLigD_Pol_like"/>
    <property type="match status" value="1"/>
</dbReference>
<comment type="similarity">
    <text evidence="22">In the N-terminal section; belongs to the LigD polymerase family.</text>
</comment>
<dbReference type="EC" id="6.5.1.1" evidence="2"/>
<feature type="domain" description="ATP-dependent DNA ligase family profile" evidence="24">
    <location>
        <begin position="620"/>
        <end position="745"/>
    </location>
</feature>
<keyword evidence="4" id="KW-0808">Transferase</keyword>
<evidence type="ECO:0000313" key="26">
    <source>
        <dbReference type="Proteomes" id="UP001597277"/>
    </source>
</evidence>
<dbReference type="Gene3D" id="3.90.920.10">
    <property type="entry name" value="DNA primase, PRIM domain"/>
    <property type="match status" value="1"/>
</dbReference>
<comment type="caution">
    <text evidence="25">The sequence shown here is derived from an EMBL/GenBank/DDBJ whole genome shotgun (WGS) entry which is preliminary data.</text>
</comment>
<keyword evidence="6" id="KW-0540">Nuclease</keyword>
<keyword evidence="10" id="KW-0378">Hydrolase</keyword>
<keyword evidence="8" id="KW-0547">Nucleotide-binding</keyword>
<evidence type="ECO:0000256" key="14">
    <source>
        <dbReference type="ARBA" id="ARBA00023125"/>
    </source>
</evidence>
<dbReference type="Gene3D" id="2.40.50.140">
    <property type="entry name" value="Nucleic acid-binding proteins"/>
    <property type="match status" value="1"/>
</dbReference>
<feature type="region of interest" description="Disordered" evidence="23">
    <location>
        <begin position="304"/>
        <end position="325"/>
    </location>
</feature>
<keyword evidence="14" id="KW-0238">DNA-binding</keyword>
<evidence type="ECO:0000256" key="3">
    <source>
        <dbReference type="ARBA" id="ARBA00022598"/>
    </source>
</evidence>
<dbReference type="Proteomes" id="UP001597277">
    <property type="component" value="Unassembled WGS sequence"/>
</dbReference>
<reference evidence="26" key="1">
    <citation type="journal article" date="2019" name="Int. J. Syst. Evol. Microbiol.">
        <title>The Global Catalogue of Microorganisms (GCM) 10K type strain sequencing project: providing services to taxonomists for standard genome sequencing and annotation.</title>
        <authorList>
            <consortium name="The Broad Institute Genomics Platform"/>
            <consortium name="The Broad Institute Genome Sequencing Center for Infectious Disease"/>
            <person name="Wu L."/>
            <person name="Ma J."/>
        </authorList>
    </citation>
    <scope>NUCLEOTIDE SEQUENCE [LARGE SCALE GENOMIC DNA]</scope>
    <source>
        <strain evidence="26">JCM 17130</strain>
    </source>
</reference>
<dbReference type="InterPro" id="IPR012340">
    <property type="entry name" value="NA-bd_OB-fold"/>
</dbReference>
<dbReference type="SUPFAM" id="SSF56091">
    <property type="entry name" value="DNA ligase/mRNA capping enzyme, catalytic domain"/>
    <property type="match status" value="1"/>
</dbReference>